<gene>
    <name evidence="7" type="ORF">EV667_0738</name>
</gene>
<evidence type="ECO:0000256" key="5">
    <source>
        <dbReference type="SAM" id="MobiDB-lite"/>
    </source>
</evidence>
<evidence type="ECO:0000256" key="4">
    <source>
        <dbReference type="PROSITE-ProRule" id="PRU00335"/>
    </source>
</evidence>
<keyword evidence="2 4" id="KW-0238">DNA-binding</keyword>
<keyword evidence="8" id="KW-1185">Reference proteome</keyword>
<dbReference type="Gene3D" id="1.10.357.10">
    <property type="entry name" value="Tetracycline Repressor, domain 2"/>
    <property type="match status" value="1"/>
</dbReference>
<feature type="compositionally biased region" description="Polar residues" evidence="5">
    <location>
        <begin position="1"/>
        <end position="10"/>
    </location>
</feature>
<dbReference type="PANTHER" id="PTHR47506">
    <property type="entry name" value="TRANSCRIPTIONAL REGULATORY PROTEIN"/>
    <property type="match status" value="1"/>
</dbReference>
<dbReference type="InterPro" id="IPR001647">
    <property type="entry name" value="HTH_TetR"/>
</dbReference>
<evidence type="ECO:0000256" key="2">
    <source>
        <dbReference type="ARBA" id="ARBA00023125"/>
    </source>
</evidence>
<dbReference type="OrthoDB" id="9795242at2"/>
<dbReference type="EMBL" id="SMFY01000001">
    <property type="protein sequence ID" value="TCK30641.1"/>
    <property type="molecule type" value="Genomic_DNA"/>
</dbReference>
<dbReference type="PROSITE" id="PS50977">
    <property type="entry name" value="HTH_TETR_2"/>
    <property type="match status" value="1"/>
</dbReference>
<sequence length="223" mass="23320">MQNIESTPDTPESAPSRSRGRPRAFDRDAALAQAMRLFWIKGFEATSIADLTHAMGIGSPSLYAAFGSKQALYVEALRHYERNYEGLVWAGFRTAETAEGAIAALLYDSASALTGNVADIPLGCMVALASVGSEEHRALGELVCAARAVTFARLEARLQRAVADGEISAGTDCAALARFVQTVQTGMSLLARDGTSGEELEAVAALAMAGVKARLAPTGPEGG</sequence>
<dbReference type="SUPFAM" id="SSF46689">
    <property type="entry name" value="Homeodomain-like"/>
    <property type="match status" value="1"/>
</dbReference>
<evidence type="ECO:0000259" key="6">
    <source>
        <dbReference type="PROSITE" id="PS50977"/>
    </source>
</evidence>
<feature type="region of interest" description="Disordered" evidence="5">
    <location>
        <begin position="1"/>
        <end position="23"/>
    </location>
</feature>
<keyword evidence="3" id="KW-0804">Transcription</keyword>
<comment type="caution">
    <text evidence="7">The sequence shown here is derived from an EMBL/GenBank/DDBJ whole genome shotgun (WGS) entry which is preliminary data.</text>
</comment>
<dbReference type="GO" id="GO:0003677">
    <property type="term" value="F:DNA binding"/>
    <property type="evidence" value="ECO:0007669"/>
    <property type="project" value="UniProtKB-UniRule"/>
</dbReference>
<dbReference type="Gene3D" id="1.10.10.60">
    <property type="entry name" value="Homeodomain-like"/>
    <property type="match status" value="1"/>
</dbReference>
<reference evidence="7 8" key="1">
    <citation type="submission" date="2019-03" db="EMBL/GenBank/DDBJ databases">
        <title>Genomic Encyclopedia of Type Strains, Phase IV (KMG-IV): sequencing the most valuable type-strain genomes for metagenomic binning, comparative biology and taxonomic classification.</title>
        <authorList>
            <person name="Goeker M."/>
        </authorList>
    </citation>
    <scope>NUCLEOTIDE SEQUENCE [LARGE SCALE GENOMIC DNA]</scope>
    <source>
        <strain evidence="7 8">DSM 101</strain>
    </source>
</reference>
<dbReference type="PANTHER" id="PTHR47506:SF1">
    <property type="entry name" value="HTH-TYPE TRANSCRIPTIONAL REGULATOR YJDC"/>
    <property type="match status" value="1"/>
</dbReference>
<evidence type="ECO:0000313" key="8">
    <source>
        <dbReference type="Proteomes" id="UP000295030"/>
    </source>
</evidence>
<feature type="DNA-binding region" description="H-T-H motif" evidence="4">
    <location>
        <begin position="47"/>
        <end position="66"/>
    </location>
</feature>
<evidence type="ECO:0000313" key="7">
    <source>
        <dbReference type="EMBL" id="TCK30641.1"/>
    </source>
</evidence>
<evidence type="ECO:0000256" key="3">
    <source>
        <dbReference type="ARBA" id="ARBA00023163"/>
    </source>
</evidence>
<dbReference type="PROSITE" id="PS01081">
    <property type="entry name" value="HTH_TETR_1"/>
    <property type="match status" value="1"/>
</dbReference>
<dbReference type="AlphaFoldDB" id="A0A4R1I8V8"/>
<name>A0A4R1I8V8_ANCAQ</name>
<protein>
    <submittedName>
        <fullName evidence="7">TetR family transcriptional regulator</fullName>
    </submittedName>
</protein>
<dbReference type="SUPFAM" id="SSF48498">
    <property type="entry name" value="Tetracyclin repressor-like, C-terminal domain"/>
    <property type="match status" value="1"/>
</dbReference>
<organism evidence="7 8">
    <name type="scientific">Ancylobacter aquaticus</name>
    <dbReference type="NCBI Taxonomy" id="100"/>
    <lineage>
        <taxon>Bacteria</taxon>
        <taxon>Pseudomonadati</taxon>
        <taxon>Pseudomonadota</taxon>
        <taxon>Alphaproteobacteria</taxon>
        <taxon>Hyphomicrobiales</taxon>
        <taxon>Xanthobacteraceae</taxon>
        <taxon>Ancylobacter</taxon>
    </lineage>
</organism>
<feature type="domain" description="HTH tetR-type" evidence="6">
    <location>
        <begin position="24"/>
        <end position="84"/>
    </location>
</feature>
<proteinExistence type="predicted"/>
<dbReference type="InterPro" id="IPR036271">
    <property type="entry name" value="Tet_transcr_reg_TetR-rel_C_sf"/>
</dbReference>
<dbReference type="InterPro" id="IPR023772">
    <property type="entry name" value="DNA-bd_HTH_TetR-type_CS"/>
</dbReference>
<keyword evidence="1" id="KW-0805">Transcription regulation</keyword>
<dbReference type="RefSeq" id="WP_131833946.1">
    <property type="nucleotide sequence ID" value="NZ_SMFY01000001.1"/>
</dbReference>
<dbReference type="Proteomes" id="UP000295030">
    <property type="component" value="Unassembled WGS sequence"/>
</dbReference>
<dbReference type="Pfam" id="PF00440">
    <property type="entry name" value="TetR_N"/>
    <property type="match status" value="1"/>
</dbReference>
<accession>A0A4R1I8V8</accession>
<dbReference type="InterPro" id="IPR009057">
    <property type="entry name" value="Homeodomain-like_sf"/>
</dbReference>
<evidence type="ECO:0000256" key="1">
    <source>
        <dbReference type="ARBA" id="ARBA00023015"/>
    </source>
</evidence>